<comment type="caution">
    <text evidence="2">The sequence shown here is derived from an EMBL/GenBank/DDBJ whole genome shotgun (WGS) entry which is preliminary data.</text>
</comment>
<reference evidence="2" key="1">
    <citation type="journal article" date="2014" name="Int. J. Syst. Evol. Microbiol.">
        <title>Complete genome sequence of Corynebacterium casei LMG S-19264T (=DSM 44701T), isolated from a smear-ripened cheese.</title>
        <authorList>
            <consortium name="US DOE Joint Genome Institute (JGI-PGF)"/>
            <person name="Walter F."/>
            <person name="Albersmeier A."/>
            <person name="Kalinowski J."/>
            <person name="Ruckert C."/>
        </authorList>
    </citation>
    <scope>NUCLEOTIDE SEQUENCE</scope>
    <source>
        <strain evidence="2">KCTC 12870</strain>
    </source>
</reference>
<evidence type="ECO:0000313" key="3">
    <source>
        <dbReference type="Proteomes" id="UP000642829"/>
    </source>
</evidence>
<keyword evidence="3" id="KW-1185">Reference proteome</keyword>
<protein>
    <submittedName>
        <fullName evidence="2">Uncharacterized protein</fullName>
    </submittedName>
</protein>
<evidence type="ECO:0000313" key="2">
    <source>
        <dbReference type="EMBL" id="GHB89794.1"/>
    </source>
</evidence>
<dbReference type="EMBL" id="BMXG01000001">
    <property type="protein sequence ID" value="GHB89794.1"/>
    <property type="molecule type" value="Genomic_DNA"/>
</dbReference>
<gene>
    <name evidence="2" type="ORF">GCM10007047_00340</name>
</gene>
<dbReference type="AlphaFoldDB" id="A0A8J3D6G1"/>
<proteinExistence type="predicted"/>
<reference evidence="2" key="2">
    <citation type="submission" date="2020-09" db="EMBL/GenBank/DDBJ databases">
        <authorList>
            <person name="Sun Q."/>
            <person name="Kim S."/>
        </authorList>
    </citation>
    <scope>NUCLEOTIDE SEQUENCE</scope>
    <source>
        <strain evidence="2">KCTC 12870</strain>
    </source>
</reference>
<dbReference type="Proteomes" id="UP000642829">
    <property type="component" value="Unassembled WGS sequence"/>
</dbReference>
<accession>A0A8J3D6G1</accession>
<evidence type="ECO:0000256" key="1">
    <source>
        <dbReference type="SAM" id="SignalP"/>
    </source>
</evidence>
<organism evidence="2 3">
    <name type="scientific">Cerasicoccus arenae</name>
    <dbReference type="NCBI Taxonomy" id="424488"/>
    <lineage>
        <taxon>Bacteria</taxon>
        <taxon>Pseudomonadati</taxon>
        <taxon>Verrucomicrobiota</taxon>
        <taxon>Opitutia</taxon>
        <taxon>Puniceicoccales</taxon>
        <taxon>Cerasicoccaceae</taxon>
        <taxon>Cerasicoccus</taxon>
    </lineage>
</organism>
<name>A0A8J3D6G1_9BACT</name>
<sequence length="176" mass="18833">MNRLLSVIGLSLIVSMASADDLDWQTVSINDGKVSLSMPGKPVLTTSTTDSIVGTVKSKLYTVKVPSDGSVSIDCSDLPGTALFFAGSDTIFDNAKGKFLSKVYGKADSWETITTGGNEGKKLMFSTPPMKGEPGYDGEAQFYLIGDYLYVISVTDKVGADLKMQNKVFPSLTFTK</sequence>
<keyword evidence="1" id="KW-0732">Signal</keyword>
<feature type="signal peptide" evidence="1">
    <location>
        <begin position="1"/>
        <end position="19"/>
    </location>
</feature>
<feature type="chain" id="PRO_5035324589" evidence="1">
    <location>
        <begin position="20"/>
        <end position="176"/>
    </location>
</feature>
<dbReference type="RefSeq" id="WP_189510504.1">
    <property type="nucleotide sequence ID" value="NZ_BMXG01000001.1"/>
</dbReference>